<keyword evidence="2" id="KW-1185">Reference proteome</keyword>
<evidence type="ECO:0008006" key="3">
    <source>
        <dbReference type="Google" id="ProtNLM"/>
    </source>
</evidence>
<dbReference type="EMBL" id="SRRZ01000011">
    <property type="protein sequence ID" value="NQE33180.1"/>
    <property type="molecule type" value="Genomic_DNA"/>
</dbReference>
<accession>A0ABX2CUC4</accession>
<reference evidence="1 2" key="1">
    <citation type="journal article" date="2020" name="Sci. Rep.">
        <title>A novel cyanobacterial geosmin producer, revising GeoA distribution and dispersion patterns in Bacteria.</title>
        <authorList>
            <person name="Churro C."/>
            <person name="Semedo-Aguiar A.P."/>
            <person name="Silva A.D."/>
            <person name="Pereira-Leal J.B."/>
            <person name="Leite R.B."/>
        </authorList>
    </citation>
    <scope>NUCLEOTIDE SEQUENCE [LARGE SCALE GENOMIC DNA]</scope>
    <source>
        <strain evidence="1 2">IPMA8</strain>
    </source>
</reference>
<name>A0ABX2CUC4_9CYAN</name>
<proteinExistence type="predicted"/>
<evidence type="ECO:0000313" key="1">
    <source>
        <dbReference type="EMBL" id="NQE33180.1"/>
    </source>
</evidence>
<organism evidence="1 2">
    <name type="scientific">Microcoleus asticus IPMA8</name>
    <dbReference type="NCBI Taxonomy" id="2563858"/>
    <lineage>
        <taxon>Bacteria</taxon>
        <taxon>Bacillati</taxon>
        <taxon>Cyanobacteriota</taxon>
        <taxon>Cyanophyceae</taxon>
        <taxon>Oscillatoriophycideae</taxon>
        <taxon>Oscillatoriales</taxon>
        <taxon>Microcoleaceae</taxon>
        <taxon>Microcoleus</taxon>
        <taxon>Microcoleus asticus</taxon>
    </lineage>
</organism>
<dbReference type="Proteomes" id="UP000702425">
    <property type="component" value="Unassembled WGS sequence"/>
</dbReference>
<evidence type="ECO:0000313" key="2">
    <source>
        <dbReference type="Proteomes" id="UP000702425"/>
    </source>
</evidence>
<comment type="caution">
    <text evidence="1">The sequence shown here is derived from an EMBL/GenBank/DDBJ whole genome shotgun (WGS) entry which is preliminary data.</text>
</comment>
<protein>
    <recommendedName>
        <fullName evidence="3">Toxin co-regulated pilus biosynthesis protein Q C-terminal domain-containing protein</fullName>
    </recommendedName>
</protein>
<sequence>MKYDLDTRRHGILTKSLFLLPIACSACLGALLWGQSAAFSQQPACPSGNAANLPSPPLSQTEKSVPSLWLAQKQFGGKLLDRWFVDPGNTWVIIIVNRQLWSLLDYMERYQFVNRFGTVASEYGYNVRVCNRQGTALAVYSCKGDRLSCRIDLESLSNPRLRGRRKEF</sequence>
<gene>
    <name evidence="1" type="ORF">E5S67_00898</name>
</gene>
<dbReference type="RefSeq" id="WP_172185866.1">
    <property type="nucleotide sequence ID" value="NZ_CAWPPK010000013.1"/>
</dbReference>